<feature type="region of interest" description="Disordered" evidence="1">
    <location>
        <begin position="156"/>
        <end position="178"/>
    </location>
</feature>
<evidence type="ECO:0000313" key="2">
    <source>
        <dbReference type="EMBL" id="CAG2218807.1"/>
    </source>
</evidence>
<gene>
    <name evidence="2" type="ORF">MEDL_32403</name>
</gene>
<dbReference type="EMBL" id="CAJPWZ010001611">
    <property type="protein sequence ID" value="CAG2218807.1"/>
    <property type="molecule type" value="Genomic_DNA"/>
</dbReference>
<dbReference type="AlphaFoldDB" id="A0A8S3SCX3"/>
<sequence>MASGGQESDMVTVLLKTGKGVIRTKMNSQLAAIVLDPNGDPNTKQLIKDAVIKQMDSEHVESKECNNNILSSSGSTCTNTLLNIQPEPGPSNCDWNVNTQAGPAPKKLNIQSGPSQTQVHTFDLNFAYDEPPKNSSTAAKCIFADMTDLQLSDSDNSVYSSNSTDHTTTKAGPSKRKSEIVTMSDRVEAQNDKLLSVLKRQHNQKMRKMDKFLQIFEKSVTERPNKPNADGE</sequence>
<accession>A0A8S3SCX3</accession>
<protein>
    <submittedName>
        <fullName evidence="2">Uncharacterized protein</fullName>
    </submittedName>
</protein>
<comment type="caution">
    <text evidence="2">The sequence shown here is derived from an EMBL/GenBank/DDBJ whole genome shotgun (WGS) entry which is preliminary data.</text>
</comment>
<dbReference type="OrthoDB" id="6140923at2759"/>
<organism evidence="2 3">
    <name type="scientific">Mytilus edulis</name>
    <name type="common">Blue mussel</name>
    <dbReference type="NCBI Taxonomy" id="6550"/>
    <lineage>
        <taxon>Eukaryota</taxon>
        <taxon>Metazoa</taxon>
        <taxon>Spiralia</taxon>
        <taxon>Lophotrochozoa</taxon>
        <taxon>Mollusca</taxon>
        <taxon>Bivalvia</taxon>
        <taxon>Autobranchia</taxon>
        <taxon>Pteriomorphia</taxon>
        <taxon>Mytilida</taxon>
        <taxon>Mytiloidea</taxon>
        <taxon>Mytilidae</taxon>
        <taxon>Mytilinae</taxon>
        <taxon>Mytilus</taxon>
    </lineage>
</organism>
<reference evidence="2" key="1">
    <citation type="submission" date="2021-03" db="EMBL/GenBank/DDBJ databases">
        <authorList>
            <person name="Bekaert M."/>
        </authorList>
    </citation>
    <scope>NUCLEOTIDE SEQUENCE</scope>
</reference>
<proteinExistence type="predicted"/>
<keyword evidence="3" id="KW-1185">Reference proteome</keyword>
<name>A0A8S3SCX3_MYTED</name>
<dbReference type="Proteomes" id="UP000683360">
    <property type="component" value="Unassembled WGS sequence"/>
</dbReference>
<evidence type="ECO:0000313" key="3">
    <source>
        <dbReference type="Proteomes" id="UP000683360"/>
    </source>
</evidence>
<evidence type="ECO:0000256" key="1">
    <source>
        <dbReference type="SAM" id="MobiDB-lite"/>
    </source>
</evidence>